<name>A0A2I4F0R9_JUGRE</name>
<gene>
    <name evidence="3" type="primary">LOC108994476</name>
</gene>
<feature type="region of interest" description="Disordered" evidence="1">
    <location>
        <begin position="376"/>
        <end position="423"/>
    </location>
</feature>
<dbReference type="AlphaFoldDB" id="A0A2I4F0R9"/>
<organism evidence="2 3">
    <name type="scientific">Juglans regia</name>
    <name type="common">English walnut</name>
    <dbReference type="NCBI Taxonomy" id="51240"/>
    <lineage>
        <taxon>Eukaryota</taxon>
        <taxon>Viridiplantae</taxon>
        <taxon>Streptophyta</taxon>
        <taxon>Embryophyta</taxon>
        <taxon>Tracheophyta</taxon>
        <taxon>Spermatophyta</taxon>
        <taxon>Magnoliopsida</taxon>
        <taxon>eudicotyledons</taxon>
        <taxon>Gunneridae</taxon>
        <taxon>Pentapetalae</taxon>
        <taxon>rosids</taxon>
        <taxon>fabids</taxon>
        <taxon>Fagales</taxon>
        <taxon>Juglandaceae</taxon>
        <taxon>Juglans</taxon>
    </lineage>
</organism>
<reference evidence="3" key="1">
    <citation type="submission" date="2025-08" db="UniProtKB">
        <authorList>
            <consortium name="RefSeq"/>
        </authorList>
    </citation>
    <scope>IDENTIFICATION</scope>
    <source>
        <tissue evidence="3">Leaves</tissue>
    </source>
</reference>
<proteinExistence type="predicted"/>
<feature type="region of interest" description="Disordered" evidence="1">
    <location>
        <begin position="1"/>
        <end position="67"/>
    </location>
</feature>
<dbReference type="RefSeq" id="XP_018825242.1">
    <property type="nucleotide sequence ID" value="XM_018969697.2"/>
</dbReference>
<sequence length="435" mass="49043">MSMHLNASKSYQSTGSGFQNNDHQAHDHDGPSLSLHSSFGDLNHSNGSSGSSTTTANTNPHVGSRPIISSLSHLGLSKRVTEVRTSYVAPHRVHVHSFIDFMPVQNQKPDLPLTEVTVTHEIVRTQLLAATSTRDRIFNIPGSDDDEIRIQRQPSIQTQTALSVSSNQVNHSLSFQRPEPLRDHHFQKPCNNFAHFQTSINSRHDHPSLGSYLQNPGYNNPSHYQNSVPMETKDQNPSANPPLIIRKISSGELRFYLESNISNPLRSFNSVDTDISEDEDDEIEGDGRTHSLPYKKYGPYTCPKCKGVFDTSQSFAAHIGSHYKYETSEERRKRLAARRRRKNLRLFRFGAGLTVVPDYSLNTAWQRRTWNVHENAEMAVKSEERDDGDEEDDEDEEDIDGDHEMQKQAPPPEPEAAEAGLIGNEIKRELLELMV</sequence>
<feature type="compositionally biased region" description="Polar residues" evidence="1">
    <location>
        <begin position="1"/>
        <end position="22"/>
    </location>
</feature>
<dbReference type="GeneID" id="108994476"/>
<protein>
    <submittedName>
        <fullName evidence="3">Uncharacterized protein LOC108994476</fullName>
    </submittedName>
</protein>
<keyword evidence="2" id="KW-1185">Reference proteome</keyword>
<dbReference type="KEGG" id="jre:108994476"/>
<dbReference type="OrthoDB" id="824947at2759"/>
<evidence type="ECO:0000313" key="3">
    <source>
        <dbReference type="RefSeq" id="XP_018825242.1"/>
    </source>
</evidence>
<dbReference type="Gramene" id="Jr05_15800_p1">
    <property type="protein sequence ID" value="cds.Jr05_15800_p1"/>
    <property type="gene ID" value="Jr05_15800"/>
</dbReference>
<dbReference type="Proteomes" id="UP000235220">
    <property type="component" value="Chromosome 5"/>
</dbReference>
<accession>A0A2I4F0R9</accession>
<feature type="compositionally biased region" description="Acidic residues" evidence="1">
    <location>
        <begin position="385"/>
        <end position="401"/>
    </location>
</feature>
<dbReference type="InterPro" id="IPR013087">
    <property type="entry name" value="Znf_C2H2_type"/>
</dbReference>
<dbReference type="PROSITE" id="PS00028">
    <property type="entry name" value="ZINC_FINGER_C2H2_1"/>
    <property type="match status" value="1"/>
</dbReference>
<evidence type="ECO:0000313" key="2">
    <source>
        <dbReference type="Proteomes" id="UP000235220"/>
    </source>
</evidence>
<dbReference type="STRING" id="51240.A0A2I4F0R9"/>
<feature type="compositionally biased region" description="Low complexity" evidence="1">
    <location>
        <begin position="43"/>
        <end position="59"/>
    </location>
</feature>
<evidence type="ECO:0000256" key="1">
    <source>
        <dbReference type="SAM" id="MobiDB-lite"/>
    </source>
</evidence>